<evidence type="ECO:0000313" key="2">
    <source>
        <dbReference type="Proteomes" id="UP001140949"/>
    </source>
</evidence>
<protein>
    <submittedName>
        <fullName evidence="1">Uncharacterized protein</fullName>
    </submittedName>
</protein>
<gene>
    <name evidence="1" type="ORF">M6B38_271425</name>
</gene>
<keyword evidence="2" id="KW-1185">Reference proteome</keyword>
<dbReference type="AlphaFoldDB" id="A0AAX6I7A3"/>
<dbReference type="EMBL" id="JANAVB010003999">
    <property type="protein sequence ID" value="KAJ6849089.1"/>
    <property type="molecule type" value="Genomic_DNA"/>
</dbReference>
<name>A0AAX6I7A3_IRIPA</name>
<dbReference type="Proteomes" id="UP001140949">
    <property type="component" value="Unassembled WGS sequence"/>
</dbReference>
<comment type="caution">
    <text evidence="1">The sequence shown here is derived from an EMBL/GenBank/DDBJ whole genome shotgun (WGS) entry which is preliminary data.</text>
</comment>
<evidence type="ECO:0000313" key="1">
    <source>
        <dbReference type="EMBL" id="KAJ6849089.1"/>
    </source>
</evidence>
<organism evidence="1 2">
    <name type="scientific">Iris pallida</name>
    <name type="common">Sweet iris</name>
    <dbReference type="NCBI Taxonomy" id="29817"/>
    <lineage>
        <taxon>Eukaryota</taxon>
        <taxon>Viridiplantae</taxon>
        <taxon>Streptophyta</taxon>
        <taxon>Embryophyta</taxon>
        <taxon>Tracheophyta</taxon>
        <taxon>Spermatophyta</taxon>
        <taxon>Magnoliopsida</taxon>
        <taxon>Liliopsida</taxon>
        <taxon>Asparagales</taxon>
        <taxon>Iridaceae</taxon>
        <taxon>Iridoideae</taxon>
        <taxon>Irideae</taxon>
        <taxon>Iris</taxon>
    </lineage>
</organism>
<reference evidence="1" key="2">
    <citation type="submission" date="2023-04" db="EMBL/GenBank/DDBJ databases">
        <authorList>
            <person name="Bruccoleri R.E."/>
            <person name="Oakeley E.J."/>
            <person name="Faust A.-M."/>
            <person name="Dessus-Babus S."/>
            <person name="Altorfer M."/>
            <person name="Burckhardt D."/>
            <person name="Oertli M."/>
            <person name="Naumann U."/>
            <person name="Petersen F."/>
            <person name="Wong J."/>
        </authorList>
    </citation>
    <scope>NUCLEOTIDE SEQUENCE</scope>
    <source>
        <strain evidence="1">GSM-AAB239-AS_SAM_17_03QT</strain>
        <tissue evidence="1">Leaf</tissue>
    </source>
</reference>
<sequence>MEVVAAFLEATTMLASQYDSSIAVGWDSIIALGFGRVFWFWDVTLVLDFYFNVKGMVHFEIAVR</sequence>
<proteinExistence type="predicted"/>
<accession>A0AAX6I7A3</accession>
<reference evidence="1" key="1">
    <citation type="journal article" date="2023" name="GigaByte">
        <title>Genome assembly of the bearded iris, Iris pallida Lam.</title>
        <authorList>
            <person name="Bruccoleri R.E."/>
            <person name="Oakeley E.J."/>
            <person name="Faust A.M.E."/>
            <person name="Altorfer M."/>
            <person name="Dessus-Babus S."/>
            <person name="Burckhardt D."/>
            <person name="Oertli M."/>
            <person name="Naumann U."/>
            <person name="Petersen F."/>
            <person name="Wong J."/>
        </authorList>
    </citation>
    <scope>NUCLEOTIDE SEQUENCE</scope>
    <source>
        <strain evidence="1">GSM-AAB239-AS_SAM_17_03QT</strain>
    </source>
</reference>